<protein>
    <submittedName>
        <fullName evidence="2">Uncharacterized protein</fullName>
    </submittedName>
</protein>
<name>A0A4Q8LXQ3_9GAMM</name>
<sequence>MKIDASRAVGAYAAVMTVAMAWMMFGANASPTGTRFETIDVQRINIREPDGTLRMTIASRDRMPGIIVAGHETPHPDRPQAGMIFYNDEGTENGGLVFSGALKDGKPTNLGALSFDRWRQDQTVALSSSEDGEDRQAGLAINDRPDQPVDFPTVARLMRQPPNAEREAAIRAAGAVVAPRAFLGRTSDKASVLALRDTDGRKRLELKVAADGRATIDFLDDQGHVTRSITDLSR</sequence>
<accession>A0A4Q8LXQ3</accession>
<comment type="caution">
    <text evidence="2">The sequence shown here is derived from an EMBL/GenBank/DDBJ whole genome shotgun (WGS) entry which is preliminary data.</text>
</comment>
<dbReference type="AlphaFoldDB" id="A0A4Q8LXQ3"/>
<evidence type="ECO:0000313" key="2">
    <source>
        <dbReference type="EMBL" id="TAA37338.1"/>
    </source>
</evidence>
<evidence type="ECO:0000256" key="1">
    <source>
        <dbReference type="SAM" id="MobiDB-lite"/>
    </source>
</evidence>
<gene>
    <name evidence="2" type="ORF">EA656_01310</name>
</gene>
<dbReference type="EMBL" id="SHMF01000001">
    <property type="protein sequence ID" value="TAA37338.1"/>
    <property type="molecule type" value="Genomic_DNA"/>
</dbReference>
<evidence type="ECO:0000313" key="3">
    <source>
        <dbReference type="Proteomes" id="UP000292087"/>
    </source>
</evidence>
<reference evidence="2 3" key="1">
    <citation type="submission" date="2019-02" db="EMBL/GenBank/DDBJ databases">
        <title>WGS of Pseudoxanthomonas species novum from clinical isolates.</title>
        <authorList>
            <person name="Bernier A.-M."/>
            <person name="Bernard K."/>
            <person name="Vachon A."/>
        </authorList>
    </citation>
    <scope>NUCLEOTIDE SEQUENCE [LARGE SCALE GENOMIC DNA]</scope>
    <source>
        <strain evidence="2 3">NML140781</strain>
    </source>
</reference>
<feature type="region of interest" description="Disordered" evidence="1">
    <location>
        <begin position="125"/>
        <end position="149"/>
    </location>
</feature>
<dbReference type="Proteomes" id="UP000292087">
    <property type="component" value="Unassembled WGS sequence"/>
</dbReference>
<organism evidence="2 3">
    <name type="scientific">Pseudoxanthomonas winnipegensis</name>
    <dbReference type="NCBI Taxonomy" id="2480810"/>
    <lineage>
        <taxon>Bacteria</taxon>
        <taxon>Pseudomonadati</taxon>
        <taxon>Pseudomonadota</taxon>
        <taxon>Gammaproteobacteria</taxon>
        <taxon>Lysobacterales</taxon>
        <taxon>Lysobacteraceae</taxon>
        <taxon>Pseudoxanthomonas</taxon>
    </lineage>
</organism>
<proteinExistence type="predicted"/>